<feature type="compositionally biased region" description="Polar residues" evidence="1">
    <location>
        <begin position="319"/>
        <end position="329"/>
    </location>
</feature>
<evidence type="ECO:0000313" key="3">
    <source>
        <dbReference type="Proteomes" id="UP000705379"/>
    </source>
</evidence>
<dbReference type="SUPFAM" id="SSF69279">
    <property type="entry name" value="Phage tail proteins"/>
    <property type="match status" value="1"/>
</dbReference>
<proteinExistence type="predicted"/>
<feature type="compositionally biased region" description="Basic and acidic residues" evidence="1">
    <location>
        <begin position="268"/>
        <end position="277"/>
    </location>
</feature>
<feature type="region of interest" description="Disordered" evidence="1">
    <location>
        <begin position="262"/>
        <end position="281"/>
    </location>
</feature>
<protein>
    <submittedName>
        <fullName evidence="2">Late control D family protein</fullName>
    </submittedName>
</protein>
<comment type="caution">
    <text evidence="2">The sequence shown here is derived from an EMBL/GenBank/DDBJ whole genome shotgun (WGS) entry which is preliminary data.</text>
</comment>
<feature type="region of interest" description="Disordered" evidence="1">
    <location>
        <begin position="81"/>
        <end position="112"/>
    </location>
</feature>
<dbReference type="AlphaFoldDB" id="A0A944CC04"/>
<dbReference type="EMBL" id="QTKU01000001">
    <property type="protein sequence ID" value="MBS8259715.1"/>
    <property type="molecule type" value="Genomic_DNA"/>
</dbReference>
<feature type="compositionally biased region" description="Basic and acidic residues" evidence="1">
    <location>
        <begin position="103"/>
        <end position="112"/>
    </location>
</feature>
<evidence type="ECO:0000256" key="1">
    <source>
        <dbReference type="SAM" id="MobiDB-lite"/>
    </source>
</evidence>
<gene>
    <name evidence="2" type="ORF">DYI23_05740</name>
</gene>
<dbReference type="Gene3D" id="2.30.300.10">
    <property type="entry name" value="Baseplate protein-like domain - beta roll fold"/>
    <property type="match status" value="1"/>
</dbReference>
<dbReference type="Proteomes" id="UP000705379">
    <property type="component" value="Unassembled WGS sequence"/>
</dbReference>
<accession>A0A944CC04</accession>
<dbReference type="Pfam" id="PF05954">
    <property type="entry name" value="Phage_GPD"/>
    <property type="match status" value="1"/>
</dbReference>
<evidence type="ECO:0000313" key="2">
    <source>
        <dbReference type="EMBL" id="MBS8259715.1"/>
    </source>
</evidence>
<sequence>MTEALWKTEWQVEVDGQDMTSGMRPYLTDISVTDEAGAASDRCSLTFDDTDGVLKMPTPGGSVRVRLNGVQVFSGILEAPRSTGSRGGGRKLSVSAKGFDPAGKAKEPQALHQDDGTVGGFLKKLGERAGIDVEVGSELASIVRDYLVADHESLLHVGERLARELGGTFKLRDGNRAVLIKRGLDHSLPAVACRFSGARANGISWSISPVTGRKTFKSVKVRYFDRETADFHEEEVAVEQDRDGPDTVNRVRTTAADKQQATEIAGARSEEIRREGGEGTVTLDLAPEAQAEGVCMVSGARPGINGSYRIVSVTHRASRSSGATTTLSLKQPGDGAGLDDR</sequence>
<reference evidence="2" key="1">
    <citation type="submission" date="2018-08" db="EMBL/GenBank/DDBJ databases">
        <authorList>
            <person name="Jin W."/>
            <person name="Wang H."/>
            <person name="Yang Y."/>
            <person name="Li M."/>
            <person name="Liu J."/>
        </authorList>
    </citation>
    <scope>NUCLEOTIDE SEQUENCE</scope>
    <source>
        <strain evidence="2">AESS21</strain>
    </source>
</reference>
<organism evidence="2 3">
    <name type="scientific">Roseibium polysiphoniae</name>
    <dbReference type="NCBI Taxonomy" id="2571221"/>
    <lineage>
        <taxon>Bacteria</taxon>
        <taxon>Pseudomonadati</taxon>
        <taxon>Pseudomonadota</taxon>
        <taxon>Alphaproteobacteria</taxon>
        <taxon>Hyphomicrobiales</taxon>
        <taxon>Stappiaceae</taxon>
        <taxon>Roseibium</taxon>
    </lineage>
</organism>
<reference evidence="2" key="2">
    <citation type="journal article" date="2021" name="Microorganisms">
        <title>Bacterial Dimethylsulfoniopropionate Biosynthesis in the East China Sea.</title>
        <authorList>
            <person name="Liu J."/>
            <person name="Zhang Y."/>
            <person name="Liu J."/>
            <person name="Zhong H."/>
            <person name="Williams B.T."/>
            <person name="Zheng Y."/>
            <person name="Curson A.R.J."/>
            <person name="Sun C."/>
            <person name="Sun H."/>
            <person name="Song D."/>
            <person name="Wagner Mackenzie B."/>
            <person name="Bermejo Martinez A."/>
            <person name="Todd J.D."/>
            <person name="Zhang X.H."/>
        </authorList>
    </citation>
    <scope>NUCLEOTIDE SEQUENCE</scope>
    <source>
        <strain evidence="2">AESS21</strain>
    </source>
</reference>
<feature type="region of interest" description="Disordered" evidence="1">
    <location>
        <begin position="316"/>
        <end position="341"/>
    </location>
</feature>
<dbReference type="RefSeq" id="WP_213215278.1">
    <property type="nucleotide sequence ID" value="NZ_QTKU01000001.1"/>
</dbReference>
<name>A0A944CC04_9HYPH</name>